<feature type="compositionally biased region" description="Basic and acidic residues" evidence="1">
    <location>
        <begin position="197"/>
        <end position="209"/>
    </location>
</feature>
<feature type="compositionally biased region" description="Pro residues" evidence="1">
    <location>
        <begin position="227"/>
        <end position="236"/>
    </location>
</feature>
<proteinExistence type="predicted"/>
<feature type="region of interest" description="Disordered" evidence="1">
    <location>
        <begin position="1"/>
        <end position="265"/>
    </location>
</feature>
<reference evidence="2" key="1">
    <citation type="submission" date="2016-10" db="EMBL/GenBank/DDBJ databases">
        <title>Sequence of Gallionella enrichment culture.</title>
        <authorList>
            <person name="Poehlein A."/>
            <person name="Muehling M."/>
            <person name="Daniel R."/>
        </authorList>
    </citation>
    <scope>NUCLEOTIDE SEQUENCE</scope>
</reference>
<evidence type="ECO:0000256" key="1">
    <source>
        <dbReference type="SAM" id="MobiDB-lite"/>
    </source>
</evidence>
<feature type="compositionally biased region" description="Basic and acidic residues" evidence="1">
    <location>
        <begin position="105"/>
        <end position="127"/>
    </location>
</feature>
<evidence type="ECO:0000313" key="2">
    <source>
        <dbReference type="EMBL" id="OIQ79508.1"/>
    </source>
</evidence>
<dbReference type="AlphaFoldDB" id="A0A1J5QHN1"/>
<feature type="compositionally biased region" description="Basic and acidic residues" evidence="1">
    <location>
        <begin position="78"/>
        <end position="94"/>
    </location>
</feature>
<organism evidence="2">
    <name type="scientific">mine drainage metagenome</name>
    <dbReference type="NCBI Taxonomy" id="410659"/>
    <lineage>
        <taxon>unclassified sequences</taxon>
        <taxon>metagenomes</taxon>
        <taxon>ecological metagenomes</taxon>
    </lineage>
</organism>
<comment type="caution">
    <text evidence="2">The sequence shown here is derived from an EMBL/GenBank/DDBJ whole genome shotgun (WGS) entry which is preliminary data.</text>
</comment>
<feature type="compositionally biased region" description="Low complexity" evidence="1">
    <location>
        <begin position="215"/>
        <end position="226"/>
    </location>
</feature>
<dbReference type="EMBL" id="MLJW01001202">
    <property type="protein sequence ID" value="OIQ79508.1"/>
    <property type="molecule type" value="Genomic_DNA"/>
</dbReference>
<feature type="compositionally biased region" description="Basic residues" evidence="1">
    <location>
        <begin position="241"/>
        <end position="265"/>
    </location>
</feature>
<feature type="compositionally biased region" description="Basic and acidic residues" evidence="1">
    <location>
        <begin position="172"/>
        <end position="189"/>
    </location>
</feature>
<feature type="compositionally biased region" description="Basic and acidic residues" evidence="1">
    <location>
        <begin position="57"/>
        <end position="72"/>
    </location>
</feature>
<feature type="compositionally biased region" description="Basic and acidic residues" evidence="1">
    <location>
        <begin position="137"/>
        <end position="156"/>
    </location>
</feature>
<name>A0A1J5QHN1_9ZZZZ</name>
<accession>A0A1J5QHN1</accession>
<sequence length="265" mass="29975">MTHTVGEPPRRRLRPALREEPVATADHRDDRHHEPGRRLDAGREVRGEHGPDDEDELVQRGLERVGRVDLTRVVEQVRPPRADERSEGPDRRAGDGSGGVQRHCRCMDESADHEPDQPDRRDRDRGSHHPVLAVPVDEPRELRRRDGLGDDVESRDATGQAVGAVQGRHHQHDADAHHRDREPGDHTCGRECQCARPRQDLAVGREHRASLSPDGARLTPARRTPPAWRPPGPPSGDRPRGTTRRRSCRRSRSRTGGPRTRRSQW</sequence>
<gene>
    <name evidence="2" type="ORF">GALL_387570</name>
</gene>
<protein>
    <submittedName>
        <fullName evidence="2">Uncharacterized protein</fullName>
    </submittedName>
</protein>
<feature type="compositionally biased region" description="Basic and acidic residues" evidence="1">
    <location>
        <begin position="16"/>
        <end position="50"/>
    </location>
</feature>